<keyword evidence="1" id="KW-0862">Zinc</keyword>
<sequence length="1349" mass="149486">MDESYYEEAADPTWFDKMNIADKLELYDLNRQQQRPPRVRSNVGSGPFSQYRNTTASGFLSPIQNTPAASQYDIMLDKMDAAERETYFGGYSREPKPLYVHPDANFVSFYEYRSNDIDGFSSDGNTLAASEYNNSFGTIETATTFCSPIENLNDSMGPWPSFSPNAGSVDINLIDAIVGDFRNRSSIVSARPSPNLAPQFDLEDIEGLEALSAENSKEVAKAAGLAEGTSSSLYDSFGRERFKKLKRSVDKYSEILDASGSDSQEDHAGERTISASRGRERPRIETAFDNRQNPQPTRSRRTTGYNREPAQRDPRVGGNSIPLINTIPPSQGNHGGQRTSNTVKHPRKRTRHTQAFRQLEPKSGTHHFPSAPDAAHPTQREPVPRPANGEFKCTVIGCTRRYNRSENLCRHLRVDHKLSDIYLLPKYNICRYTHGSRSTTGLPAKFLTILNPILSLPALFWTGKRGYQGPHTWYCHARMYNYRLQEPRLSSQKDSYLINFFILDQITMQYSKSLKMLSHSALLFLTIFLYSTPSTALSYSMISTKDKIDDPKDRTPKTYVQTRPVGCTLMTESPIIRTDADANTRPADQGSWAGISIHQDQWSQESKWMGFWARRECNRNLPSLIIHWYPDAPTDQIFDIRRLKEYLPRLTEGDFRYMSWGEMLVVPQAIQDNVAPGSIAIREKKPSRVLGSEDQAWYGVFEDVVMIVTNPYDEMENDLSGFSARGAGRKGKQLHLTFRNEQFTRAKDGPGGEDYPIPEDQLQDQNVAEIPQEEQIQDMKFEQIQPGGQIQNGGQIQQEEQIPISEEQILVSEAQIPVSRQPSGGIINSPVPIQRGESSASSERQSSLGGFPEATVLLRLGAESPPSANQEEIGVTNTQIVTQNIPANFQQGNMEEELPTNAQNPEVQAPSSLGAGEITSAVNQLQVQLQDAMSNLGALNSLNVDAVLNSLGTNADSIAQSIRILGPEIALTSVLNRISAQRLHSEMSLLTPVQTMELAGHQMSNWGPFALANALGELRIKREIRSGLLTPAEADEIKARVNGASNTELELAAKIVRDVGARTRSTQNRAPNQVLNQAQNPARVQPGPELLTEGTPSNKDLLENIPPINSLSSFAELSGIGNQDLLQNGLLPGGNIELEEPVVPAQPEQSILTAAPLGSIQGQGTQVEAPATNPQVQSQAQEFDDTEEDEAWKAIVVHGPIEEEDDTIRTLNRGAVINNMLNRVDELQRSHRNPRDSYSASESEVAPVASSESQSDLASESSSYVPKGWEVESSSSQDDGIEEEESSPTQQDLSEEQFIASDDDFIATEEDSSEEGDYSPSVSSPEERNNSPVPRRGRSRGRSRGRPRI</sequence>
<evidence type="ECO:0000256" key="2">
    <source>
        <dbReference type="SAM" id="MobiDB-lite"/>
    </source>
</evidence>
<reference evidence="4 5" key="1">
    <citation type="submission" date="2019-06" db="EMBL/GenBank/DDBJ databases">
        <authorList>
            <person name="Palmer J.M."/>
        </authorList>
    </citation>
    <scope>NUCLEOTIDE SEQUENCE [LARGE SCALE GENOMIC DNA]</scope>
    <source>
        <strain evidence="4 5">TWF703</strain>
    </source>
</reference>
<keyword evidence="1" id="KW-0863">Zinc-finger</keyword>
<accession>A0A7C8K2E6</accession>
<feature type="compositionally biased region" description="Basic and acidic residues" evidence="2">
    <location>
        <begin position="277"/>
        <end position="288"/>
    </location>
</feature>
<protein>
    <recommendedName>
        <fullName evidence="3">C2H2-type domain-containing protein</fullName>
    </recommendedName>
</protein>
<comment type="caution">
    <text evidence="4">The sequence shown here is derived from an EMBL/GenBank/DDBJ whole genome shotgun (WGS) entry which is preliminary data.</text>
</comment>
<feature type="region of interest" description="Disordered" evidence="2">
    <location>
        <begin position="1063"/>
        <end position="1104"/>
    </location>
</feature>
<dbReference type="InterPro" id="IPR013087">
    <property type="entry name" value="Znf_C2H2_type"/>
</dbReference>
<dbReference type="PROSITE" id="PS50157">
    <property type="entry name" value="ZINC_FINGER_C2H2_2"/>
    <property type="match status" value="1"/>
</dbReference>
<feature type="compositionally biased region" description="Basic residues" evidence="2">
    <location>
        <begin position="344"/>
        <end position="354"/>
    </location>
</feature>
<feature type="compositionally biased region" description="Polar residues" evidence="2">
    <location>
        <begin position="1163"/>
        <end position="1181"/>
    </location>
</feature>
<feature type="compositionally biased region" description="Low complexity" evidence="2">
    <location>
        <begin position="1237"/>
        <end position="1263"/>
    </location>
</feature>
<feature type="compositionally biased region" description="Low complexity" evidence="2">
    <location>
        <begin position="834"/>
        <end position="847"/>
    </location>
</feature>
<feature type="compositionally biased region" description="Polar residues" evidence="2">
    <location>
        <begin position="327"/>
        <end position="343"/>
    </location>
</feature>
<dbReference type="PROSITE" id="PS00028">
    <property type="entry name" value="ZINC_FINGER_C2H2_1"/>
    <property type="match status" value="1"/>
</dbReference>
<keyword evidence="1" id="KW-0479">Metal-binding</keyword>
<feature type="compositionally biased region" description="Acidic residues" evidence="2">
    <location>
        <begin position="1301"/>
        <end position="1317"/>
    </location>
</feature>
<feature type="region of interest" description="Disordered" evidence="2">
    <location>
        <begin position="1163"/>
        <end position="1187"/>
    </location>
</feature>
<evidence type="ECO:0000256" key="1">
    <source>
        <dbReference type="PROSITE-ProRule" id="PRU00042"/>
    </source>
</evidence>
<feature type="region of interest" description="Disordered" evidence="2">
    <location>
        <begin position="29"/>
        <end position="48"/>
    </location>
</feature>
<feature type="compositionally biased region" description="Polar residues" evidence="2">
    <location>
        <begin position="289"/>
        <end position="305"/>
    </location>
</feature>
<evidence type="ECO:0000259" key="3">
    <source>
        <dbReference type="PROSITE" id="PS50157"/>
    </source>
</evidence>
<feature type="compositionally biased region" description="Basic residues" evidence="2">
    <location>
        <begin position="1335"/>
        <end position="1349"/>
    </location>
</feature>
<evidence type="ECO:0000313" key="4">
    <source>
        <dbReference type="EMBL" id="KAF3140986.1"/>
    </source>
</evidence>
<dbReference type="EMBL" id="WIQZ01000015">
    <property type="protein sequence ID" value="KAF3140986.1"/>
    <property type="molecule type" value="Genomic_DNA"/>
</dbReference>
<feature type="region of interest" description="Disordered" evidence="2">
    <location>
        <begin position="257"/>
        <end position="387"/>
    </location>
</feature>
<dbReference type="Gene3D" id="3.30.160.60">
    <property type="entry name" value="Classic Zinc Finger"/>
    <property type="match status" value="1"/>
</dbReference>
<feature type="compositionally biased region" description="Polar residues" evidence="2">
    <location>
        <begin position="1063"/>
        <end position="1082"/>
    </location>
</feature>
<feature type="domain" description="C2H2-type" evidence="3">
    <location>
        <begin position="391"/>
        <end position="416"/>
    </location>
</feature>
<name>A0A7C8K2E6_ORBOL</name>
<proteinExistence type="predicted"/>
<gene>
    <name evidence="4" type="ORF">TWF703_002493</name>
</gene>
<organism evidence="4 5">
    <name type="scientific">Orbilia oligospora</name>
    <name type="common">Nematode-trapping fungus</name>
    <name type="synonym">Arthrobotrys oligospora</name>
    <dbReference type="NCBI Taxonomy" id="2813651"/>
    <lineage>
        <taxon>Eukaryota</taxon>
        <taxon>Fungi</taxon>
        <taxon>Dikarya</taxon>
        <taxon>Ascomycota</taxon>
        <taxon>Pezizomycotina</taxon>
        <taxon>Orbiliomycetes</taxon>
        <taxon>Orbiliales</taxon>
        <taxon>Orbiliaceae</taxon>
        <taxon>Orbilia</taxon>
    </lineage>
</organism>
<dbReference type="Proteomes" id="UP000480548">
    <property type="component" value="Unassembled WGS sequence"/>
</dbReference>
<dbReference type="GO" id="GO:0008270">
    <property type="term" value="F:zinc ion binding"/>
    <property type="evidence" value="ECO:0007669"/>
    <property type="project" value="UniProtKB-KW"/>
</dbReference>
<feature type="region of interest" description="Disordered" evidence="2">
    <location>
        <begin position="1227"/>
        <end position="1349"/>
    </location>
</feature>
<feature type="region of interest" description="Disordered" evidence="2">
    <location>
        <begin position="821"/>
        <end position="849"/>
    </location>
</feature>
<evidence type="ECO:0000313" key="5">
    <source>
        <dbReference type="Proteomes" id="UP000480548"/>
    </source>
</evidence>